<evidence type="ECO:0000256" key="7">
    <source>
        <dbReference type="ARBA" id="ARBA00022692"/>
    </source>
</evidence>
<keyword evidence="8" id="KW-0677">Repeat</keyword>
<dbReference type="CDD" id="cd09158">
    <property type="entry name" value="PLDc_EcCLS_like_2"/>
    <property type="match status" value="1"/>
</dbReference>
<feature type="domain" description="PLD phosphodiesterase" evidence="13">
    <location>
        <begin position="211"/>
        <end position="238"/>
    </location>
</feature>
<dbReference type="KEGG" id="spha:D3Y57_06110"/>
<evidence type="ECO:0000256" key="6">
    <source>
        <dbReference type="ARBA" id="ARBA00022679"/>
    </source>
</evidence>
<evidence type="ECO:0000256" key="4">
    <source>
        <dbReference type="ARBA" id="ARBA00022475"/>
    </source>
</evidence>
<keyword evidence="15" id="KW-1185">Reference proteome</keyword>
<keyword evidence="5" id="KW-0964">Secreted</keyword>
<reference evidence="14 15" key="1">
    <citation type="submission" date="2018-09" db="EMBL/GenBank/DDBJ databases">
        <title>Sphingomonas peninsula sp. nov., isolated from fildes peninsula, Antarctic soil.</title>
        <authorList>
            <person name="Yingchao G."/>
        </authorList>
    </citation>
    <scope>NUCLEOTIDE SEQUENCE [LARGE SCALE GENOMIC DNA]</scope>
    <source>
        <strain evidence="14 15">YZ-8</strain>
    </source>
</reference>
<dbReference type="EMBL" id="CP032829">
    <property type="protein sequence ID" value="AYJ85624.1"/>
    <property type="molecule type" value="Genomic_DNA"/>
</dbReference>
<dbReference type="RefSeq" id="WP_121152249.1">
    <property type="nucleotide sequence ID" value="NZ_CP032829.1"/>
</dbReference>
<evidence type="ECO:0000256" key="3">
    <source>
        <dbReference type="ARBA" id="ARBA00004613"/>
    </source>
</evidence>
<gene>
    <name evidence="14" type="primary">cls</name>
    <name evidence="14" type="ORF">D3Y57_06110</name>
</gene>
<name>A0A494TEB5_SPHPE</name>
<evidence type="ECO:0000256" key="2">
    <source>
        <dbReference type="ARBA" id="ARBA00004236"/>
    </source>
</evidence>
<dbReference type="InterPro" id="IPR022924">
    <property type="entry name" value="Cardiolipin_synthase"/>
</dbReference>
<proteinExistence type="predicted"/>
<keyword evidence="6" id="KW-0808">Transferase</keyword>
<dbReference type="PANTHER" id="PTHR21248:SF22">
    <property type="entry name" value="PHOSPHOLIPASE D"/>
    <property type="match status" value="1"/>
</dbReference>
<evidence type="ECO:0000256" key="12">
    <source>
        <dbReference type="SAM" id="Phobius"/>
    </source>
</evidence>
<dbReference type="SUPFAM" id="SSF56024">
    <property type="entry name" value="Phospholipase D/nuclease"/>
    <property type="match status" value="2"/>
</dbReference>
<evidence type="ECO:0000256" key="1">
    <source>
        <dbReference type="ARBA" id="ARBA00003145"/>
    </source>
</evidence>
<dbReference type="PROSITE" id="PS50035">
    <property type="entry name" value="PLD"/>
    <property type="match status" value="2"/>
</dbReference>
<dbReference type="SMART" id="SM00155">
    <property type="entry name" value="PLDc"/>
    <property type="match status" value="2"/>
</dbReference>
<dbReference type="InterPro" id="IPR001736">
    <property type="entry name" value="PLipase_D/transphosphatidylase"/>
</dbReference>
<evidence type="ECO:0000259" key="13">
    <source>
        <dbReference type="PROSITE" id="PS50035"/>
    </source>
</evidence>
<evidence type="ECO:0000256" key="8">
    <source>
        <dbReference type="ARBA" id="ARBA00022737"/>
    </source>
</evidence>
<dbReference type="Pfam" id="PF13091">
    <property type="entry name" value="PLDc_2"/>
    <property type="match status" value="2"/>
</dbReference>
<feature type="domain" description="PLD phosphodiesterase" evidence="13">
    <location>
        <begin position="382"/>
        <end position="409"/>
    </location>
</feature>
<keyword evidence="10 12" id="KW-0472">Membrane</keyword>
<dbReference type="InterPro" id="IPR025202">
    <property type="entry name" value="PLD-like_dom"/>
</dbReference>
<evidence type="ECO:0000256" key="11">
    <source>
        <dbReference type="NCBIfam" id="TIGR04265"/>
    </source>
</evidence>
<keyword evidence="4" id="KW-1003">Cell membrane</keyword>
<comment type="function">
    <text evidence="1">Could be a virulence factor.</text>
</comment>
<dbReference type="AlphaFoldDB" id="A0A494TEB5"/>
<organism evidence="14 15">
    <name type="scientific">Sphingomonas paeninsulae</name>
    <dbReference type="NCBI Taxonomy" id="2319844"/>
    <lineage>
        <taxon>Bacteria</taxon>
        <taxon>Pseudomonadati</taxon>
        <taxon>Pseudomonadota</taxon>
        <taxon>Alphaproteobacteria</taxon>
        <taxon>Sphingomonadales</taxon>
        <taxon>Sphingomonadaceae</taxon>
        <taxon>Sphingomonas</taxon>
    </lineage>
</organism>
<dbReference type="EC" id="2.7.8.-" evidence="11"/>
<evidence type="ECO:0000256" key="9">
    <source>
        <dbReference type="ARBA" id="ARBA00022989"/>
    </source>
</evidence>
<comment type="subcellular location">
    <subcellularLocation>
        <location evidence="2">Cell membrane</location>
    </subcellularLocation>
    <subcellularLocation>
        <location evidence="3">Secreted</location>
    </subcellularLocation>
</comment>
<dbReference type="GO" id="GO:0032049">
    <property type="term" value="P:cardiolipin biosynthetic process"/>
    <property type="evidence" value="ECO:0007669"/>
    <property type="project" value="UniProtKB-UniRule"/>
</dbReference>
<protein>
    <recommendedName>
        <fullName evidence="11">Cardiolipin synthase</fullName>
        <ecNumber evidence="11">2.7.8.-</ecNumber>
    </recommendedName>
</protein>
<feature type="transmembrane region" description="Helical" evidence="12">
    <location>
        <begin position="40"/>
        <end position="58"/>
    </location>
</feature>
<dbReference type="GO" id="GO:0008808">
    <property type="term" value="F:cardiolipin synthase activity"/>
    <property type="evidence" value="ECO:0007669"/>
    <property type="project" value="UniProtKB-UniRule"/>
</dbReference>
<feature type="transmembrane region" description="Helical" evidence="12">
    <location>
        <begin position="12"/>
        <end position="28"/>
    </location>
</feature>
<dbReference type="Gene3D" id="3.30.870.10">
    <property type="entry name" value="Endonuclease Chain A"/>
    <property type="match status" value="2"/>
</dbReference>
<evidence type="ECO:0000256" key="10">
    <source>
        <dbReference type="ARBA" id="ARBA00023136"/>
    </source>
</evidence>
<dbReference type="GO" id="GO:0005886">
    <property type="term" value="C:plasma membrane"/>
    <property type="evidence" value="ECO:0007669"/>
    <property type="project" value="UniProtKB-SubCell"/>
</dbReference>
<accession>A0A494TEB5</accession>
<dbReference type="Proteomes" id="UP000276254">
    <property type="component" value="Chromosome"/>
</dbReference>
<dbReference type="PANTHER" id="PTHR21248">
    <property type="entry name" value="CARDIOLIPIN SYNTHASE"/>
    <property type="match status" value="1"/>
</dbReference>
<keyword evidence="7 12" id="KW-0812">Transmembrane</keyword>
<evidence type="ECO:0000313" key="14">
    <source>
        <dbReference type="EMBL" id="AYJ85624.1"/>
    </source>
</evidence>
<dbReference type="OrthoDB" id="9762009at2"/>
<dbReference type="GO" id="GO:0005576">
    <property type="term" value="C:extracellular region"/>
    <property type="evidence" value="ECO:0007669"/>
    <property type="project" value="UniProtKB-SubCell"/>
</dbReference>
<keyword evidence="9 12" id="KW-1133">Transmembrane helix</keyword>
<evidence type="ECO:0000313" key="15">
    <source>
        <dbReference type="Proteomes" id="UP000276254"/>
    </source>
</evidence>
<evidence type="ECO:0000256" key="5">
    <source>
        <dbReference type="ARBA" id="ARBA00022525"/>
    </source>
</evidence>
<dbReference type="NCBIfam" id="TIGR04265">
    <property type="entry name" value="bac_cardiolipin"/>
    <property type="match status" value="1"/>
</dbReference>
<sequence length="469" mass="52693">MFIPLSPDLGTGYLIVEWIIRIGMTLVVPFRRSPGATRSWLLLIYFLPVPGALFYAAIGRPKFPQWRTERFANLSGFYDRLRTRLTPAVRADGFEESAALVQRVGGMPKVGGNAVELIDDYDDVFDRLIRDIDGARFHVRILVYLFANDATGMKVIEALGRAKARGVDCHVLIDPVGSYKWLKGTRRDLQAAGIEIREALPFRLLRRRTRRDMRNHRKLFLIDGIIGYAGSQNIVAKDFRPGVTNHELVARVTGPIVAEMTGAFMADWYLETEVMLEEDIALPPTIGNVTAQLLPSGADYKCEGFQTFLVWKIHRAERHVLITTPYLIPDEDLLSAMRTAVLRGVVVDLVVSAIADQKLVNLAQRSYYQELLDGGVRIHRFRHFLLHAKNVSIDGSVAVIGSSNVDIRSFQLNEEVSLVLYGRDAVEPLEAIQRGYLNASDPVEAARWKRRPALHKVGENIARLVSPLL</sequence>